<sequence length="104" mass="11479">MPAVIHKLKKPLQTADAPITEVKIREPNGEDYLELGDPYIVARLEDGTFFPAEDKGVLRQYVGRLVDLDPNLMGQMSLADAMAIRDIVLGFFSDARSTSETPST</sequence>
<organism evidence="1 2">
    <name type="scientific">Chelatococcus sambhunathii</name>
    <dbReference type="NCBI Taxonomy" id="363953"/>
    <lineage>
        <taxon>Bacteria</taxon>
        <taxon>Pseudomonadati</taxon>
        <taxon>Pseudomonadota</taxon>
        <taxon>Alphaproteobacteria</taxon>
        <taxon>Hyphomicrobiales</taxon>
        <taxon>Chelatococcaceae</taxon>
        <taxon>Chelatococcus</taxon>
    </lineage>
</organism>
<evidence type="ECO:0000313" key="2">
    <source>
        <dbReference type="Proteomes" id="UP000182178"/>
    </source>
</evidence>
<evidence type="ECO:0000313" key="1">
    <source>
        <dbReference type="EMBL" id="CUA90920.1"/>
    </source>
</evidence>
<gene>
    <name evidence="1" type="ORF">Ga0061061_11653</name>
</gene>
<name>A0ABP2ADP5_9HYPH</name>
<keyword evidence="2" id="KW-1185">Reference proteome</keyword>
<comment type="caution">
    <text evidence="1">The sequence shown here is derived from an EMBL/GenBank/DDBJ whole genome shotgun (WGS) entry which is preliminary data.</text>
</comment>
<dbReference type="Pfam" id="PF10109">
    <property type="entry name" value="Phage_TAC_7"/>
    <property type="match status" value="1"/>
</dbReference>
<reference evidence="1 2" key="1">
    <citation type="submission" date="2015-08" db="EMBL/GenBank/DDBJ databases">
        <authorList>
            <person name="Varghese N."/>
        </authorList>
    </citation>
    <scope>NUCLEOTIDE SEQUENCE [LARGE SCALE GENOMIC DNA]</scope>
    <source>
        <strain evidence="1 2">DSM 18167</strain>
    </source>
</reference>
<dbReference type="Proteomes" id="UP000182178">
    <property type="component" value="Unassembled WGS sequence"/>
</dbReference>
<accession>A0ABP2ADP5</accession>
<dbReference type="RefSeq" id="WP_055460979.1">
    <property type="nucleotide sequence ID" value="NZ_CYHC01000016.1"/>
</dbReference>
<protein>
    <submittedName>
        <fullName evidence="1">Mu-like prophage FluMu protein gp41</fullName>
    </submittedName>
</protein>
<proteinExistence type="predicted"/>
<dbReference type="EMBL" id="CYHC01000016">
    <property type="protein sequence ID" value="CUA90920.1"/>
    <property type="molecule type" value="Genomic_DNA"/>
</dbReference>
<dbReference type="InterPro" id="IPR019289">
    <property type="entry name" value="Phage_tail_E/E"/>
</dbReference>